<evidence type="ECO:0000256" key="9">
    <source>
        <dbReference type="SAM" id="Coils"/>
    </source>
</evidence>
<feature type="domain" description="DUF7134" evidence="13">
    <location>
        <begin position="16"/>
        <end position="157"/>
    </location>
</feature>
<evidence type="ECO:0000256" key="6">
    <source>
        <dbReference type="ARBA" id="ARBA00022777"/>
    </source>
</evidence>
<keyword evidence="8" id="KW-0902">Two-component regulatory system</keyword>
<proteinExistence type="predicted"/>
<feature type="transmembrane region" description="Helical" evidence="10">
    <location>
        <begin position="75"/>
        <end position="91"/>
    </location>
</feature>
<keyword evidence="4" id="KW-0808">Transferase</keyword>
<sequence length="394" mass="41408">MSEPSAPVVRRRTALHAWGCRHARAANLLAVLPFVLLGASYLPYALDGSSAPDALVVAVQLLPPAALWWRRAYPLPVFGVVAGLAFVQWLAAVPLNGVQLTLLEALFVVASTCEPRRRRAALAVCYVGVVLIAFRQPDGTAGNQLLVGALLTTFYILGVNVGLRRAYLEELEERAARLERERESADRAAVAEERARIARELHDVLAHNVTVMVVQADGAGYALDTDPAQARTAVATIAGTGRATLTEMRRLLDVLRSDDGDGLAPQPDLAALRRLVAEARAGGLPVELDLAAGTAAPRGVQLAAYRIVQEALTNVLKHAGEVTSVCVRVSEEGGAVQVEVVDDGAGTGTLGVGGHGIVGMRERAAAFGGRVEAGRRAEGGFGVRALLPLAGSRG</sequence>
<keyword evidence="5" id="KW-0547">Nucleotide-binding</keyword>
<evidence type="ECO:0000256" key="10">
    <source>
        <dbReference type="SAM" id="Phobius"/>
    </source>
</evidence>
<evidence type="ECO:0000256" key="2">
    <source>
        <dbReference type="ARBA" id="ARBA00012438"/>
    </source>
</evidence>
<keyword evidence="6 14" id="KW-0418">Kinase</keyword>
<keyword evidence="10" id="KW-1133">Transmembrane helix</keyword>
<dbReference type="InterPro" id="IPR011712">
    <property type="entry name" value="Sig_transdc_His_kin_sub3_dim/P"/>
</dbReference>
<dbReference type="InterPro" id="IPR050482">
    <property type="entry name" value="Sensor_HK_TwoCompSys"/>
</dbReference>
<dbReference type="SUPFAM" id="SSF55874">
    <property type="entry name" value="ATPase domain of HSP90 chaperone/DNA topoisomerase II/histidine kinase"/>
    <property type="match status" value="1"/>
</dbReference>
<feature type="domain" description="Signal transduction histidine kinase subgroup 3 dimerisation and phosphoacceptor" evidence="12">
    <location>
        <begin position="193"/>
        <end position="258"/>
    </location>
</feature>
<dbReference type="EMBL" id="JAANNP010000017">
    <property type="protein sequence ID" value="NHC15124.1"/>
    <property type="molecule type" value="Genomic_DNA"/>
</dbReference>
<evidence type="ECO:0000313" key="14">
    <source>
        <dbReference type="EMBL" id="NHC15124.1"/>
    </source>
</evidence>
<evidence type="ECO:0000313" key="15">
    <source>
        <dbReference type="Proteomes" id="UP000800981"/>
    </source>
</evidence>
<feature type="transmembrane region" description="Helical" evidence="10">
    <location>
        <begin position="143"/>
        <end position="163"/>
    </location>
</feature>
<dbReference type="Pfam" id="PF02518">
    <property type="entry name" value="HATPase_c"/>
    <property type="match status" value="1"/>
</dbReference>
<dbReference type="InterPro" id="IPR055558">
    <property type="entry name" value="DUF7134"/>
</dbReference>
<dbReference type="EC" id="2.7.13.3" evidence="2"/>
<evidence type="ECO:0000259" key="11">
    <source>
        <dbReference type="Pfam" id="PF02518"/>
    </source>
</evidence>
<dbReference type="Pfam" id="PF23539">
    <property type="entry name" value="DUF7134"/>
    <property type="match status" value="1"/>
</dbReference>
<comment type="caution">
    <text evidence="14">The sequence shown here is derived from an EMBL/GenBank/DDBJ whole genome shotgun (WGS) entry which is preliminary data.</text>
</comment>
<accession>A0ABX0GW32</accession>
<organism evidence="14 15">
    <name type="scientific">Motilibacter deserti</name>
    <dbReference type="NCBI Taxonomy" id="2714956"/>
    <lineage>
        <taxon>Bacteria</taxon>
        <taxon>Bacillati</taxon>
        <taxon>Actinomycetota</taxon>
        <taxon>Actinomycetes</taxon>
        <taxon>Motilibacterales</taxon>
        <taxon>Motilibacteraceae</taxon>
        <taxon>Motilibacter</taxon>
    </lineage>
</organism>
<feature type="transmembrane region" description="Helical" evidence="10">
    <location>
        <begin position="25"/>
        <end position="44"/>
    </location>
</feature>
<comment type="catalytic activity">
    <reaction evidence="1">
        <text>ATP + protein L-histidine = ADP + protein N-phospho-L-histidine.</text>
        <dbReference type="EC" id="2.7.13.3"/>
    </reaction>
</comment>
<keyword evidence="3" id="KW-0597">Phosphoprotein</keyword>
<evidence type="ECO:0000256" key="3">
    <source>
        <dbReference type="ARBA" id="ARBA00022553"/>
    </source>
</evidence>
<keyword evidence="10" id="KW-0812">Transmembrane</keyword>
<evidence type="ECO:0000256" key="1">
    <source>
        <dbReference type="ARBA" id="ARBA00000085"/>
    </source>
</evidence>
<name>A0ABX0GW32_9ACTN</name>
<reference evidence="14 15" key="1">
    <citation type="submission" date="2020-03" db="EMBL/GenBank/DDBJ databases">
        <title>Two novel Motilibacter sp.</title>
        <authorList>
            <person name="Liu S."/>
        </authorList>
    </citation>
    <scope>NUCLEOTIDE SEQUENCE [LARGE SCALE GENOMIC DNA]</scope>
    <source>
        <strain evidence="14 15">E257</strain>
    </source>
</reference>
<evidence type="ECO:0000256" key="7">
    <source>
        <dbReference type="ARBA" id="ARBA00022840"/>
    </source>
</evidence>
<evidence type="ECO:0000259" key="13">
    <source>
        <dbReference type="Pfam" id="PF23539"/>
    </source>
</evidence>
<evidence type="ECO:0000259" key="12">
    <source>
        <dbReference type="Pfam" id="PF07730"/>
    </source>
</evidence>
<dbReference type="InterPro" id="IPR003594">
    <property type="entry name" value="HATPase_dom"/>
</dbReference>
<dbReference type="GO" id="GO:0016301">
    <property type="term" value="F:kinase activity"/>
    <property type="evidence" value="ECO:0007669"/>
    <property type="project" value="UniProtKB-KW"/>
</dbReference>
<feature type="domain" description="Histidine kinase/HSP90-like ATPase" evidence="11">
    <location>
        <begin position="300"/>
        <end position="390"/>
    </location>
</feature>
<dbReference type="CDD" id="cd16917">
    <property type="entry name" value="HATPase_UhpB-NarQ-NarX-like"/>
    <property type="match status" value="1"/>
</dbReference>
<evidence type="ECO:0000256" key="4">
    <source>
        <dbReference type="ARBA" id="ARBA00022679"/>
    </source>
</evidence>
<evidence type="ECO:0000256" key="5">
    <source>
        <dbReference type="ARBA" id="ARBA00022741"/>
    </source>
</evidence>
<dbReference type="Proteomes" id="UP000800981">
    <property type="component" value="Unassembled WGS sequence"/>
</dbReference>
<dbReference type="Gene3D" id="3.30.565.10">
    <property type="entry name" value="Histidine kinase-like ATPase, C-terminal domain"/>
    <property type="match status" value="1"/>
</dbReference>
<dbReference type="RefSeq" id="WP_196792137.1">
    <property type="nucleotide sequence ID" value="NZ_JAANNP010000017.1"/>
</dbReference>
<protein>
    <recommendedName>
        <fullName evidence="2">histidine kinase</fullName>
        <ecNumber evidence="2">2.7.13.3</ecNumber>
    </recommendedName>
</protein>
<keyword evidence="10" id="KW-0472">Membrane</keyword>
<dbReference type="PANTHER" id="PTHR24421:SF10">
    <property type="entry name" value="NITRATE_NITRITE SENSOR PROTEIN NARQ"/>
    <property type="match status" value="1"/>
</dbReference>
<gene>
    <name evidence="14" type="ORF">G9H71_15145</name>
</gene>
<evidence type="ECO:0000256" key="8">
    <source>
        <dbReference type="ARBA" id="ARBA00023012"/>
    </source>
</evidence>
<dbReference type="PANTHER" id="PTHR24421">
    <property type="entry name" value="NITRATE/NITRITE SENSOR PROTEIN NARX-RELATED"/>
    <property type="match status" value="1"/>
</dbReference>
<dbReference type="InterPro" id="IPR036890">
    <property type="entry name" value="HATPase_C_sf"/>
</dbReference>
<dbReference type="Gene3D" id="1.20.5.1930">
    <property type="match status" value="1"/>
</dbReference>
<feature type="coiled-coil region" evidence="9">
    <location>
        <begin position="161"/>
        <end position="195"/>
    </location>
</feature>
<dbReference type="Pfam" id="PF07730">
    <property type="entry name" value="HisKA_3"/>
    <property type="match status" value="1"/>
</dbReference>
<keyword evidence="15" id="KW-1185">Reference proteome</keyword>
<keyword evidence="7" id="KW-0067">ATP-binding</keyword>
<keyword evidence="9" id="KW-0175">Coiled coil</keyword>
<feature type="transmembrane region" description="Helical" evidence="10">
    <location>
        <begin position="120"/>
        <end position="137"/>
    </location>
</feature>